<feature type="domain" description="Amidohydrolase 3" evidence="1">
    <location>
        <begin position="44"/>
        <end position="507"/>
    </location>
</feature>
<evidence type="ECO:0000313" key="3">
    <source>
        <dbReference type="Proteomes" id="UP000242972"/>
    </source>
</evidence>
<dbReference type="Pfam" id="PF07969">
    <property type="entry name" value="Amidohydro_3"/>
    <property type="match status" value="1"/>
</dbReference>
<dbReference type="Gene3D" id="3.10.310.70">
    <property type="match status" value="1"/>
</dbReference>
<dbReference type="GO" id="GO:0016810">
    <property type="term" value="F:hydrolase activity, acting on carbon-nitrogen (but not peptide) bonds"/>
    <property type="evidence" value="ECO:0007669"/>
    <property type="project" value="InterPro"/>
</dbReference>
<organism evidence="2 3">
    <name type="scientific">Sulfobacillus benefaciens</name>
    <dbReference type="NCBI Taxonomy" id="453960"/>
    <lineage>
        <taxon>Bacteria</taxon>
        <taxon>Bacillati</taxon>
        <taxon>Bacillota</taxon>
        <taxon>Clostridia</taxon>
        <taxon>Eubacteriales</taxon>
        <taxon>Clostridiales Family XVII. Incertae Sedis</taxon>
        <taxon>Sulfobacillus</taxon>
    </lineage>
</organism>
<dbReference type="SUPFAM" id="SSF51556">
    <property type="entry name" value="Metallo-dependent hydrolases"/>
    <property type="match status" value="1"/>
</dbReference>
<name>A0A2T2XLJ6_9FIRM</name>
<evidence type="ECO:0000313" key="2">
    <source>
        <dbReference type="EMBL" id="PSR35308.1"/>
    </source>
</evidence>
<dbReference type="AlphaFoldDB" id="A0A2T2XLJ6"/>
<dbReference type="CDD" id="cd01300">
    <property type="entry name" value="YtcJ_like"/>
    <property type="match status" value="1"/>
</dbReference>
<dbReference type="EMBL" id="PXYW01000002">
    <property type="protein sequence ID" value="PSR35308.1"/>
    <property type="molecule type" value="Genomic_DNA"/>
</dbReference>
<dbReference type="PANTHER" id="PTHR22642">
    <property type="entry name" value="IMIDAZOLONEPROPIONASE"/>
    <property type="match status" value="1"/>
</dbReference>
<dbReference type="PANTHER" id="PTHR22642:SF2">
    <property type="entry name" value="PROTEIN LONG AFTER FAR-RED 3"/>
    <property type="match status" value="1"/>
</dbReference>
<dbReference type="SUPFAM" id="SSF51338">
    <property type="entry name" value="Composite domain of metallo-dependent hydrolases"/>
    <property type="match status" value="1"/>
</dbReference>
<dbReference type="Gene3D" id="3.20.20.140">
    <property type="entry name" value="Metal-dependent hydrolases"/>
    <property type="match status" value="1"/>
</dbReference>
<dbReference type="Proteomes" id="UP000242972">
    <property type="component" value="Unassembled WGS sequence"/>
</dbReference>
<comment type="caution">
    <text evidence="2">The sequence shown here is derived from an EMBL/GenBank/DDBJ whole genome shotgun (WGS) entry which is preliminary data.</text>
</comment>
<dbReference type="Gene3D" id="2.30.40.10">
    <property type="entry name" value="Urease, subunit C, domain 1"/>
    <property type="match status" value="1"/>
</dbReference>
<reference evidence="2 3" key="1">
    <citation type="journal article" date="2014" name="BMC Genomics">
        <title>Comparison of environmental and isolate Sulfobacillus genomes reveals diverse carbon, sulfur, nitrogen, and hydrogen metabolisms.</title>
        <authorList>
            <person name="Justice N.B."/>
            <person name="Norman A."/>
            <person name="Brown C.T."/>
            <person name="Singh A."/>
            <person name="Thomas B.C."/>
            <person name="Banfield J.F."/>
        </authorList>
    </citation>
    <scope>NUCLEOTIDE SEQUENCE [LARGE SCALE GENOMIC DNA]</scope>
    <source>
        <strain evidence="2">AMDSBA4</strain>
    </source>
</reference>
<gene>
    <name evidence="2" type="ORF">C7B46_01165</name>
</gene>
<protein>
    <recommendedName>
        <fullName evidence="1">Amidohydrolase 3 domain-containing protein</fullName>
    </recommendedName>
</protein>
<evidence type="ECO:0000259" key="1">
    <source>
        <dbReference type="Pfam" id="PF07969"/>
    </source>
</evidence>
<dbReference type="InterPro" id="IPR011059">
    <property type="entry name" value="Metal-dep_hydrolase_composite"/>
</dbReference>
<proteinExistence type="predicted"/>
<dbReference type="InterPro" id="IPR013108">
    <property type="entry name" value="Amidohydro_3"/>
</dbReference>
<dbReference type="InterPro" id="IPR032466">
    <property type="entry name" value="Metal_Hydrolase"/>
</dbReference>
<sequence length="514" mass="57271">MPYTYWVNFRCSVPGVQVMMTENGSIVELGTLSLLASRSLTDHIIDLEQAFITPGFWDSHFHLLEYGRSLRRLVIEPNQSYQSVLQAVQLRAALESAPDSWILGGGWNPHHWQHEPRATDLSAVSMGHPVLLFSHDYHSAWINQEGLKLLGIGARTSAVPGGVIERDVHGLPTGVIRENQVGWAVSHMEPPSLEDNIRDLTEGMRHAAHFGIVGVTAIEQPESLFALQAIAEDIWPLKVEVMLPHHTLSAMEQMGIRGGFGTPQLRIKGVKLFWDGALGSRTAWMKQPYQGDAQHRGVPVMDLETVGGILNQATRLNLAVAMHAIGDEAVHQALMSLASFTSDKEPYHRVEHAQLLSDEDMPRIGAGMALSMQPVHMIDDYPIAQKYWGDRWRQAFRFGSVVRQNARLLLGSDAPIASPDVRLGLWMAVHRAPPDQPQAVWPLEEKLSPAQALSAYTLWPAVTDGRRSGRIQSGYTADFTLWRHDPVEMLTQGTWENFEVLGTVVNGHLIWRQS</sequence>
<accession>A0A2T2XLJ6</accession>
<dbReference type="InterPro" id="IPR033932">
    <property type="entry name" value="YtcJ-like"/>
</dbReference>